<keyword evidence="5 7" id="KW-0378">Hydrolase</keyword>
<dbReference type="PANTHER" id="PTHR46986:SF1">
    <property type="entry name" value="ENDORIBONUCLEASE YBEY, CHLOROPLASTIC"/>
    <property type="match status" value="1"/>
</dbReference>
<reference evidence="8" key="1">
    <citation type="journal article" date="2020" name="mSystems">
        <title>Genome- and Community-Level Interaction Insights into Carbon Utilization and Element Cycling Functions of Hydrothermarchaeota in Hydrothermal Sediment.</title>
        <authorList>
            <person name="Zhou Z."/>
            <person name="Liu Y."/>
            <person name="Xu W."/>
            <person name="Pan J."/>
            <person name="Luo Z.H."/>
            <person name="Li M."/>
        </authorList>
    </citation>
    <scope>NUCLEOTIDE SEQUENCE [LARGE SCALE GENOMIC DNA]</scope>
    <source>
        <strain evidence="8">SpSt-609</strain>
    </source>
</reference>
<keyword evidence="6 7" id="KW-0862">Zinc</keyword>
<dbReference type="NCBIfam" id="TIGR00043">
    <property type="entry name" value="rRNA maturation RNase YbeY"/>
    <property type="match status" value="1"/>
</dbReference>
<dbReference type="Gene3D" id="3.40.390.30">
    <property type="entry name" value="Metalloproteases ('zincins'), catalytic domain"/>
    <property type="match status" value="1"/>
</dbReference>
<proteinExistence type="inferred from homology"/>
<feature type="binding site" evidence="7">
    <location>
        <position position="115"/>
    </location>
    <ligand>
        <name>Zn(2+)</name>
        <dbReference type="ChEBI" id="CHEBI:29105"/>
        <note>catalytic</note>
    </ligand>
</feature>
<evidence type="ECO:0000256" key="1">
    <source>
        <dbReference type="ARBA" id="ARBA00010875"/>
    </source>
</evidence>
<dbReference type="GO" id="GO:0006364">
    <property type="term" value="P:rRNA processing"/>
    <property type="evidence" value="ECO:0007669"/>
    <property type="project" value="UniProtKB-UniRule"/>
</dbReference>
<dbReference type="GO" id="GO:0004521">
    <property type="term" value="F:RNA endonuclease activity"/>
    <property type="evidence" value="ECO:0007669"/>
    <property type="project" value="UniProtKB-UniRule"/>
</dbReference>
<evidence type="ECO:0000256" key="5">
    <source>
        <dbReference type="ARBA" id="ARBA00022801"/>
    </source>
</evidence>
<evidence type="ECO:0000256" key="4">
    <source>
        <dbReference type="ARBA" id="ARBA00022759"/>
    </source>
</evidence>
<dbReference type="AlphaFoldDB" id="A0A7C4RVZ1"/>
<feature type="binding site" evidence="7">
    <location>
        <position position="119"/>
    </location>
    <ligand>
        <name>Zn(2+)</name>
        <dbReference type="ChEBI" id="CHEBI:29105"/>
        <note>catalytic</note>
    </ligand>
</feature>
<dbReference type="EMBL" id="DSZY01000022">
    <property type="protein sequence ID" value="HGU40498.1"/>
    <property type="molecule type" value="Genomic_DNA"/>
</dbReference>
<evidence type="ECO:0000256" key="6">
    <source>
        <dbReference type="ARBA" id="ARBA00022833"/>
    </source>
</evidence>
<keyword evidence="3 7" id="KW-0479">Metal-binding</keyword>
<name>A0A7C4RVZ1_9BACT</name>
<feature type="binding site" evidence="7">
    <location>
        <position position="125"/>
    </location>
    <ligand>
        <name>Zn(2+)</name>
        <dbReference type="ChEBI" id="CHEBI:29105"/>
        <note>catalytic</note>
    </ligand>
</feature>
<dbReference type="Pfam" id="PF02130">
    <property type="entry name" value="YbeY"/>
    <property type="match status" value="1"/>
</dbReference>
<keyword evidence="4 7" id="KW-0255">Endonuclease</keyword>
<comment type="cofactor">
    <cofactor evidence="7">
        <name>Zn(2+)</name>
        <dbReference type="ChEBI" id="CHEBI:29105"/>
    </cofactor>
    <text evidence="7">Binds 1 zinc ion.</text>
</comment>
<comment type="subcellular location">
    <subcellularLocation>
        <location evidence="7">Cytoplasm</location>
    </subcellularLocation>
</comment>
<evidence type="ECO:0000313" key="8">
    <source>
        <dbReference type="EMBL" id="HGU40498.1"/>
    </source>
</evidence>
<dbReference type="InterPro" id="IPR023091">
    <property type="entry name" value="MetalPrtase_cat_dom_sf_prd"/>
</dbReference>
<dbReference type="InterPro" id="IPR002036">
    <property type="entry name" value="YbeY"/>
</dbReference>
<sequence>MIVFQNVPVQFEELLEKFKDKLNEIVITEIGNVVVQFVFVTKNEISQMNANFRGKEGPTDVLTFVYGAEPSEVGSDFGEELEPYAEAYICATVVEENAREFGNSPEQEMITVLVHSILHMAGYDHEYGDVKAQEMFEKQEKYVLRLLGS</sequence>
<dbReference type="EC" id="3.1.-.-" evidence="7"/>
<dbReference type="GO" id="GO:0004222">
    <property type="term" value="F:metalloendopeptidase activity"/>
    <property type="evidence" value="ECO:0007669"/>
    <property type="project" value="InterPro"/>
</dbReference>
<dbReference type="PANTHER" id="PTHR46986">
    <property type="entry name" value="ENDORIBONUCLEASE YBEY, CHLOROPLASTIC"/>
    <property type="match status" value="1"/>
</dbReference>
<dbReference type="GO" id="GO:0008270">
    <property type="term" value="F:zinc ion binding"/>
    <property type="evidence" value="ECO:0007669"/>
    <property type="project" value="UniProtKB-UniRule"/>
</dbReference>
<dbReference type="HAMAP" id="MF_00009">
    <property type="entry name" value="Endoribonucl_YbeY"/>
    <property type="match status" value="1"/>
</dbReference>
<evidence type="ECO:0000256" key="3">
    <source>
        <dbReference type="ARBA" id="ARBA00022723"/>
    </source>
</evidence>
<evidence type="ECO:0000256" key="7">
    <source>
        <dbReference type="HAMAP-Rule" id="MF_00009"/>
    </source>
</evidence>
<comment type="function">
    <text evidence="7">Single strand-specific metallo-endoribonuclease involved in late-stage 70S ribosome quality control and in maturation of the 3' terminus of the 16S rRNA.</text>
</comment>
<keyword evidence="7" id="KW-0698">rRNA processing</keyword>
<organism evidence="8">
    <name type="scientific">Fervidobacterium thailandense</name>
    <dbReference type="NCBI Taxonomy" id="1008305"/>
    <lineage>
        <taxon>Bacteria</taxon>
        <taxon>Thermotogati</taxon>
        <taxon>Thermotogota</taxon>
        <taxon>Thermotogae</taxon>
        <taxon>Thermotogales</taxon>
        <taxon>Fervidobacteriaceae</taxon>
        <taxon>Fervidobacterium</taxon>
    </lineage>
</organism>
<keyword evidence="7" id="KW-0690">Ribosome biogenesis</keyword>
<accession>A0A7C4RVZ1</accession>
<keyword evidence="7" id="KW-0963">Cytoplasm</keyword>
<keyword evidence="2 7" id="KW-0540">Nuclease</keyword>
<dbReference type="SUPFAM" id="SSF55486">
    <property type="entry name" value="Metalloproteases ('zincins'), catalytic domain"/>
    <property type="match status" value="1"/>
</dbReference>
<protein>
    <recommendedName>
        <fullName evidence="7">Endoribonuclease YbeY</fullName>
        <ecNumber evidence="7">3.1.-.-</ecNumber>
    </recommendedName>
</protein>
<comment type="caution">
    <text evidence="8">The sequence shown here is derived from an EMBL/GenBank/DDBJ whole genome shotgun (WGS) entry which is preliminary data.</text>
</comment>
<gene>
    <name evidence="7 8" type="primary">ybeY</name>
    <name evidence="8" type="ORF">ENT77_04780</name>
</gene>
<dbReference type="GO" id="GO:0005737">
    <property type="term" value="C:cytoplasm"/>
    <property type="evidence" value="ECO:0007669"/>
    <property type="project" value="UniProtKB-SubCell"/>
</dbReference>
<comment type="similarity">
    <text evidence="1 7">Belongs to the endoribonuclease YbeY family.</text>
</comment>
<evidence type="ECO:0000256" key="2">
    <source>
        <dbReference type="ARBA" id="ARBA00022722"/>
    </source>
</evidence>